<sequence>MADACESSRKAIATSDLDPAVQKLKIHIEREPQLLGLFAQAFQEIPDSFQDKPTNDGFPRIRSYDSMIEAIDRAIKAGPAWTSSLGSDCVIGCPINEAMIWLMNTRTGSDIFLREDINLHFANILAVWAEHLSSAASISVLNDGEVGWLSQNALAEMLQEVNKAFNAPFQASDFEEVFECQPSLPSYGFKSWDEFFTRRFRPKARPIESPTDDNVVVNPCESQPLLITRDAPFQCQFSLKGTSYSLVNMLDNDPYAENFAGGTVYQGWLSIFNYHRWHTPVSGRVARVLQIRGTYFAADPFQGFQKVDRSSETQSPDRQAPDASQKLLSCIATRTVILIQADNAKIGLVGFVAIGMSEISSCKATVAVGEHLYKGQEMGSFHYGGSSFCLLFGPEATIQFSQVVTEALKQPAEIGSRCIAVNSELARLG</sequence>
<evidence type="ECO:0000313" key="5">
    <source>
        <dbReference type="Proteomes" id="UP000696280"/>
    </source>
</evidence>
<keyword evidence="2" id="KW-0456">Lyase</keyword>
<dbReference type="Pfam" id="PF12588">
    <property type="entry name" value="PSDC"/>
    <property type="match status" value="1"/>
</dbReference>
<dbReference type="InterPro" id="IPR003817">
    <property type="entry name" value="PS_Dcarbxylase"/>
</dbReference>
<evidence type="ECO:0000313" key="4">
    <source>
        <dbReference type="EMBL" id="CAG8958073.1"/>
    </source>
</evidence>
<dbReference type="OrthoDB" id="5973539at2759"/>
<dbReference type="PANTHER" id="PTHR10067:SF9">
    <property type="entry name" value="PHOSPHATIDYLSERINE DECARBOXYLASE FAMILY PROTEIN (AFU_ORTHOLOGUE AFUA_7G01730)"/>
    <property type="match status" value="1"/>
</dbReference>
<protein>
    <recommendedName>
        <fullName evidence="3">L-tryptophan decarboxylase PsiD-like domain-containing protein</fullName>
    </recommendedName>
</protein>
<evidence type="ECO:0000256" key="1">
    <source>
        <dbReference type="ARBA" id="ARBA00022793"/>
    </source>
</evidence>
<name>A0A9N9PWR2_9HELO</name>
<dbReference type="GO" id="GO:0005739">
    <property type="term" value="C:mitochondrion"/>
    <property type="evidence" value="ECO:0007669"/>
    <property type="project" value="TreeGrafter"/>
</dbReference>
<dbReference type="InterPro" id="IPR022237">
    <property type="entry name" value="PsiD-like"/>
</dbReference>
<dbReference type="EMBL" id="CAJVRL010000081">
    <property type="protein sequence ID" value="CAG8958073.1"/>
    <property type="molecule type" value="Genomic_DNA"/>
</dbReference>
<keyword evidence="1" id="KW-0210">Decarboxylase</keyword>
<feature type="domain" description="L-tryptophan decarboxylase PsiD-like" evidence="3">
    <location>
        <begin position="19"/>
        <end position="157"/>
    </location>
</feature>
<organism evidence="4 5">
    <name type="scientific">Hymenoscyphus fraxineus</name>
    <dbReference type="NCBI Taxonomy" id="746836"/>
    <lineage>
        <taxon>Eukaryota</taxon>
        <taxon>Fungi</taxon>
        <taxon>Dikarya</taxon>
        <taxon>Ascomycota</taxon>
        <taxon>Pezizomycotina</taxon>
        <taxon>Leotiomycetes</taxon>
        <taxon>Helotiales</taxon>
        <taxon>Helotiaceae</taxon>
        <taxon>Hymenoscyphus</taxon>
    </lineage>
</organism>
<keyword evidence="5" id="KW-1185">Reference proteome</keyword>
<dbReference type="GO" id="GO:0006646">
    <property type="term" value="P:phosphatidylethanolamine biosynthetic process"/>
    <property type="evidence" value="ECO:0007669"/>
    <property type="project" value="TreeGrafter"/>
</dbReference>
<dbReference type="PANTHER" id="PTHR10067">
    <property type="entry name" value="PHOSPHATIDYLSERINE DECARBOXYLASE"/>
    <property type="match status" value="1"/>
</dbReference>
<dbReference type="AlphaFoldDB" id="A0A9N9PWR2"/>
<gene>
    <name evidence="4" type="ORF">HYFRA_00000417</name>
</gene>
<accession>A0A9N9PWR2</accession>
<proteinExistence type="predicted"/>
<dbReference type="Proteomes" id="UP000696280">
    <property type="component" value="Unassembled WGS sequence"/>
</dbReference>
<reference evidence="4" key="1">
    <citation type="submission" date="2021-07" db="EMBL/GenBank/DDBJ databases">
        <authorList>
            <person name="Durling M."/>
        </authorList>
    </citation>
    <scope>NUCLEOTIDE SEQUENCE</scope>
</reference>
<evidence type="ECO:0000259" key="3">
    <source>
        <dbReference type="Pfam" id="PF12588"/>
    </source>
</evidence>
<dbReference type="GO" id="GO:0004609">
    <property type="term" value="F:phosphatidylserine decarboxylase activity"/>
    <property type="evidence" value="ECO:0007669"/>
    <property type="project" value="InterPro"/>
</dbReference>
<evidence type="ECO:0000256" key="2">
    <source>
        <dbReference type="ARBA" id="ARBA00023239"/>
    </source>
</evidence>
<comment type="caution">
    <text evidence="4">The sequence shown here is derived from an EMBL/GenBank/DDBJ whole genome shotgun (WGS) entry which is preliminary data.</text>
</comment>
<dbReference type="Pfam" id="PF02666">
    <property type="entry name" value="PS_Dcarbxylase"/>
    <property type="match status" value="1"/>
</dbReference>